<gene>
    <name evidence="3" type="ORF">CLV63_13738</name>
</gene>
<keyword evidence="4" id="KW-1185">Reference proteome</keyword>
<evidence type="ECO:0000313" key="4">
    <source>
        <dbReference type="Proteomes" id="UP000240542"/>
    </source>
</evidence>
<feature type="compositionally biased region" description="Basic and acidic residues" evidence="1">
    <location>
        <begin position="298"/>
        <end position="307"/>
    </location>
</feature>
<reference evidence="3 4" key="1">
    <citation type="submission" date="2018-03" db="EMBL/GenBank/DDBJ databases">
        <title>Genomic Encyclopedia of Archaeal and Bacterial Type Strains, Phase II (KMG-II): from individual species to whole genera.</title>
        <authorList>
            <person name="Goeker M."/>
        </authorList>
    </citation>
    <scope>NUCLEOTIDE SEQUENCE [LARGE SCALE GENOMIC DNA]</scope>
    <source>
        <strain evidence="3 4">DSM 45312</strain>
    </source>
</reference>
<protein>
    <submittedName>
        <fullName evidence="3">Bifunctional non-homologous end joining protein LigD</fullName>
    </submittedName>
</protein>
<dbReference type="RefSeq" id="WP_106586848.1">
    <property type="nucleotide sequence ID" value="NZ_PYGA01000037.1"/>
</dbReference>
<evidence type="ECO:0000256" key="1">
    <source>
        <dbReference type="SAM" id="MobiDB-lite"/>
    </source>
</evidence>
<accession>A0A2P8CLY1</accession>
<dbReference type="CDD" id="cd04861">
    <property type="entry name" value="LigD_Pol_like"/>
    <property type="match status" value="1"/>
</dbReference>
<dbReference type="OrthoDB" id="4296267at2"/>
<feature type="region of interest" description="Disordered" evidence="1">
    <location>
        <begin position="284"/>
        <end position="307"/>
    </location>
</feature>
<dbReference type="AlphaFoldDB" id="A0A2P8CLY1"/>
<feature type="domain" description="DNA ligase D polymerase" evidence="2">
    <location>
        <begin position="31"/>
        <end position="278"/>
    </location>
</feature>
<dbReference type="NCBIfam" id="TIGR02778">
    <property type="entry name" value="ligD_pol"/>
    <property type="match status" value="1"/>
</dbReference>
<dbReference type="EMBL" id="PYGA01000037">
    <property type="protein sequence ID" value="PSK85979.1"/>
    <property type="molecule type" value="Genomic_DNA"/>
</dbReference>
<comment type="caution">
    <text evidence="3">The sequence shown here is derived from an EMBL/GenBank/DDBJ whole genome shotgun (WGS) entry which is preliminary data.</text>
</comment>
<name>A0A2P8CLY1_9ACTN</name>
<dbReference type="Proteomes" id="UP000240542">
    <property type="component" value="Unassembled WGS sequence"/>
</dbReference>
<evidence type="ECO:0000313" key="3">
    <source>
        <dbReference type="EMBL" id="PSK85979.1"/>
    </source>
</evidence>
<sequence length="307" mass="33675">MSADRAVLRSGRHTVRLGRPDKELFGSGGPTKRELAEHYRSVAPRMLPHIRRRPIAMHRFPDGIGSERVGGFFEKRRPDHAPDFVGSVEVPREQGGSIPMVVCDDTATLLWLADQAVITPHPWLSRAGALRTPDRIILDLDPSDDDFAAVRTAAHRVRAVLDGIGLAAFVMTTGSRGLHVVAPIRPEMDVDEVRALARGIAEATAAGDPDRLTTEVRKDKRRGRLFLDYLRNSFAQHAVAPYAVRALPDAPVATPVPWEELDGVGSAREWTVRAPAARADCPWKGLNRHARSPGRAAARLERARPPG</sequence>
<organism evidence="3 4">
    <name type="scientific">Murinocardiopsis flavida</name>
    <dbReference type="NCBI Taxonomy" id="645275"/>
    <lineage>
        <taxon>Bacteria</taxon>
        <taxon>Bacillati</taxon>
        <taxon>Actinomycetota</taxon>
        <taxon>Actinomycetes</taxon>
        <taxon>Streptosporangiales</taxon>
        <taxon>Nocardiopsidaceae</taxon>
        <taxon>Murinocardiopsis</taxon>
    </lineage>
</organism>
<dbReference type="InterPro" id="IPR014145">
    <property type="entry name" value="LigD_pol_dom"/>
</dbReference>
<proteinExistence type="predicted"/>
<dbReference type="PANTHER" id="PTHR42705">
    <property type="entry name" value="BIFUNCTIONAL NON-HOMOLOGOUS END JOINING PROTEIN LIGD"/>
    <property type="match status" value="1"/>
</dbReference>
<dbReference type="Gene3D" id="3.90.920.10">
    <property type="entry name" value="DNA primase, PRIM domain"/>
    <property type="match status" value="1"/>
</dbReference>
<dbReference type="Pfam" id="PF21686">
    <property type="entry name" value="LigD_Prim-Pol"/>
    <property type="match status" value="1"/>
</dbReference>
<dbReference type="PANTHER" id="PTHR42705:SF2">
    <property type="entry name" value="BIFUNCTIONAL NON-HOMOLOGOUS END JOINING PROTEIN LIGD"/>
    <property type="match status" value="1"/>
</dbReference>
<evidence type="ECO:0000259" key="2">
    <source>
        <dbReference type="Pfam" id="PF21686"/>
    </source>
</evidence>
<dbReference type="InterPro" id="IPR052171">
    <property type="entry name" value="NHEJ_LigD"/>
</dbReference>